<evidence type="ECO:0000256" key="6">
    <source>
        <dbReference type="ARBA" id="ARBA00022448"/>
    </source>
</evidence>
<keyword evidence="11" id="KW-0479">Metal-binding</keyword>
<keyword evidence="7" id="KW-0963">Cytoplasm</keyword>
<keyword evidence="12" id="KW-0418">Kinase</keyword>
<evidence type="ECO:0000256" key="7">
    <source>
        <dbReference type="ARBA" id="ARBA00022490"/>
    </source>
</evidence>
<keyword evidence="9 15" id="KW-0808">Transferase</keyword>
<name>A0ABV6ZZI5_9PROT</name>
<keyword evidence="13" id="KW-0460">Magnesium</keyword>
<dbReference type="PRINTS" id="PR01736">
    <property type="entry name" value="PHPHTRNFRASE"/>
</dbReference>
<keyword evidence="16" id="KW-1185">Reference proteome</keyword>
<keyword evidence="10" id="KW-0598">Phosphotransferase system</keyword>
<dbReference type="Gene3D" id="3.50.30.10">
    <property type="entry name" value="Phosphohistidine domain"/>
    <property type="match status" value="1"/>
</dbReference>
<evidence type="ECO:0000256" key="4">
    <source>
        <dbReference type="ARBA" id="ARBA00007837"/>
    </source>
</evidence>
<dbReference type="SUPFAM" id="SSF52009">
    <property type="entry name" value="Phosphohistidine domain"/>
    <property type="match status" value="1"/>
</dbReference>
<comment type="caution">
    <text evidence="15">The sequence shown here is derived from an EMBL/GenBank/DDBJ whole genome shotgun (WGS) entry which is preliminary data.</text>
</comment>
<keyword evidence="6" id="KW-0813">Transport</keyword>
<dbReference type="Pfam" id="PF01590">
    <property type="entry name" value="GAF"/>
    <property type="match status" value="1"/>
</dbReference>
<sequence length="766" mass="83642">MTAIEAFAPGPRRLLTRLRALMAAREDAQERLDHLVRLIAQETGADVCSIYLARRGGSLELRATHGLKQEAVHNTRLQPGEGLVGLVARQARPLAVADAPTHPAFSYRPETGEEPFKSFIGVPILRGGRLVGVLTSQTLTSRDVGDDEIETLQTVAMILAEIVASGDIISAEELAGLDVRPTKAERFQGGAFSPGLAMGVAVVHEPHVTSLRLIADDPDSEEARLETALENLRRSVDQMLDSGRVPFGGPTRDVIEAYRMFAHDRGWLNQLRDAVRQGLTAEAAVERVRNEHRARLMQARDANFRERMHDLEDLANRLLRHLDGESSTARPLPENAILIARSIGPAELLDYDRARLKGVALEEGSASSHAVIVAKALGIPLVGRVEGALDRVEEGDPVILDGEFGLLHIRPAEDVTETYRERTEALSKRRAIFEQLRQAPSVTADGQAFELHLNIGLLIELTRLAETGAKGIGLFRTEFQFMVSDTLPRLDEQAELYRAVVNASNGHPVVFRTLDLGGDKVTSYAPSTREPNPALGWRAIRMGLDRPGLLRYQLRSLIHAAGEKPLKVLFPMIAAPWEFRAAKAMLVKEVEYFRRRGRTVPETVEAGLMLETPGMAWAIEQILPEVDFVSVGANDLMQYFYAADRQNARVSDRYDVLAPAALQLLKSIRDACVRHNVPVSICGELAGRPLEACVLMALGYDRMSMAAGSIGPVKRALTALDAGRLGTWLASHMTDDLPSLRGGLLKAGSAAGLAVEAVDNPGALRV</sequence>
<comment type="subcellular location">
    <subcellularLocation>
        <location evidence="3">Cytoplasm</location>
    </subcellularLocation>
</comment>
<dbReference type="EC" id="2.7.3.9" evidence="5"/>
<evidence type="ECO:0000256" key="11">
    <source>
        <dbReference type="ARBA" id="ARBA00022723"/>
    </source>
</evidence>
<evidence type="ECO:0000259" key="14">
    <source>
        <dbReference type="SMART" id="SM00065"/>
    </source>
</evidence>
<evidence type="ECO:0000313" key="15">
    <source>
        <dbReference type="EMBL" id="MFC2926754.1"/>
    </source>
</evidence>
<evidence type="ECO:0000313" key="16">
    <source>
        <dbReference type="Proteomes" id="UP001595379"/>
    </source>
</evidence>
<dbReference type="RefSeq" id="WP_343165784.1">
    <property type="nucleotide sequence ID" value="NZ_JBHRSV010000023.1"/>
</dbReference>
<dbReference type="SUPFAM" id="SSF47831">
    <property type="entry name" value="Enzyme I of the PEP:sugar phosphotransferase system HPr-binding (sub)domain"/>
    <property type="match status" value="1"/>
</dbReference>
<dbReference type="InterPro" id="IPR036618">
    <property type="entry name" value="PtsI_HPr-bd_sf"/>
</dbReference>
<dbReference type="InterPro" id="IPR000121">
    <property type="entry name" value="PEP_util_C"/>
</dbReference>
<evidence type="ECO:0000256" key="12">
    <source>
        <dbReference type="ARBA" id="ARBA00022777"/>
    </source>
</evidence>
<gene>
    <name evidence="15" type="primary">ptsP</name>
    <name evidence="15" type="ORF">ACFOOR_11615</name>
</gene>
<evidence type="ECO:0000256" key="8">
    <source>
        <dbReference type="ARBA" id="ARBA00022597"/>
    </source>
</evidence>
<dbReference type="NCBIfam" id="TIGR01417">
    <property type="entry name" value="PTS_I_fam"/>
    <property type="match status" value="1"/>
</dbReference>
<dbReference type="SMART" id="SM00065">
    <property type="entry name" value="GAF"/>
    <property type="match status" value="1"/>
</dbReference>
<dbReference type="PANTHER" id="PTHR46244">
    <property type="entry name" value="PHOSPHOENOLPYRUVATE-PROTEIN PHOSPHOTRANSFERASE"/>
    <property type="match status" value="1"/>
</dbReference>
<keyword evidence="8" id="KW-0762">Sugar transport</keyword>
<comment type="catalytic activity">
    <reaction evidence="1">
        <text>L-histidyl-[protein] + phosphoenolpyruvate = N(pros)-phospho-L-histidyl-[protein] + pyruvate</text>
        <dbReference type="Rhea" id="RHEA:23880"/>
        <dbReference type="Rhea" id="RHEA-COMP:9745"/>
        <dbReference type="Rhea" id="RHEA-COMP:9746"/>
        <dbReference type="ChEBI" id="CHEBI:15361"/>
        <dbReference type="ChEBI" id="CHEBI:29979"/>
        <dbReference type="ChEBI" id="CHEBI:58702"/>
        <dbReference type="ChEBI" id="CHEBI:64837"/>
        <dbReference type="EC" id="2.7.3.9"/>
    </reaction>
</comment>
<evidence type="ECO:0000256" key="3">
    <source>
        <dbReference type="ARBA" id="ARBA00004496"/>
    </source>
</evidence>
<dbReference type="Proteomes" id="UP001595379">
    <property type="component" value="Unassembled WGS sequence"/>
</dbReference>
<organism evidence="15 16">
    <name type="scientific">Hyphobacterium vulgare</name>
    <dbReference type="NCBI Taxonomy" id="1736751"/>
    <lineage>
        <taxon>Bacteria</taxon>
        <taxon>Pseudomonadati</taxon>
        <taxon>Pseudomonadota</taxon>
        <taxon>Alphaproteobacteria</taxon>
        <taxon>Maricaulales</taxon>
        <taxon>Maricaulaceae</taxon>
        <taxon>Hyphobacterium</taxon>
    </lineage>
</organism>
<accession>A0ABV6ZZI5</accession>
<dbReference type="InterPro" id="IPR036637">
    <property type="entry name" value="Phosphohistidine_dom_sf"/>
</dbReference>
<dbReference type="Pfam" id="PF05524">
    <property type="entry name" value="PEP-utilisers_N"/>
    <property type="match status" value="1"/>
</dbReference>
<dbReference type="SUPFAM" id="SSF55781">
    <property type="entry name" value="GAF domain-like"/>
    <property type="match status" value="1"/>
</dbReference>
<dbReference type="InterPro" id="IPR050499">
    <property type="entry name" value="PEP-utilizing_PTS_enzyme"/>
</dbReference>
<dbReference type="SUPFAM" id="SSF51621">
    <property type="entry name" value="Phosphoenolpyruvate/pyruvate domain"/>
    <property type="match status" value="1"/>
</dbReference>
<dbReference type="InterPro" id="IPR008731">
    <property type="entry name" value="PTS_EIN"/>
</dbReference>
<dbReference type="InterPro" id="IPR008279">
    <property type="entry name" value="PEP-util_enz_mobile_dom"/>
</dbReference>
<dbReference type="EMBL" id="JBHRSV010000023">
    <property type="protein sequence ID" value="MFC2926754.1"/>
    <property type="molecule type" value="Genomic_DNA"/>
</dbReference>
<evidence type="ECO:0000256" key="5">
    <source>
        <dbReference type="ARBA" id="ARBA00012232"/>
    </source>
</evidence>
<dbReference type="InterPro" id="IPR003018">
    <property type="entry name" value="GAF"/>
</dbReference>
<comment type="similarity">
    <text evidence="4">Belongs to the PEP-utilizing enzyme family.</text>
</comment>
<dbReference type="Pfam" id="PF02896">
    <property type="entry name" value="PEP-utilizers_C"/>
    <property type="match status" value="1"/>
</dbReference>
<dbReference type="Gene3D" id="3.30.450.40">
    <property type="match status" value="1"/>
</dbReference>
<reference evidence="16" key="1">
    <citation type="journal article" date="2019" name="Int. J. Syst. Evol. Microbiol.">
        <title>The Global Catalogue of Microorganisms (GCM) 10K type strain sequencing project: providing services to taxonomists for standard genome sequencing and annotation.</title>
        <authorList>
            <consortium name="The Broad Institute Genomics Platform"/>
            <consortium name="The Broad Institute Genome Sequencing Center for Infectious Disease"/>
            <person name="Wu L."/>
            <person name="Ma J."/>
        </authorList>
    </citation>
    <scope>NUCLEOTIDE SEQUENCE [LARGE SCALE GENOMIC DNA]</scope>
    <source>
        <strain evidence="16">KCTC 52487</strain>
    </source>
</reference>
<evidence type="ECO:0000256" key="2">
    <source>
        <dbReference type="ARBA" id="ARBA00001946"/>
    </source>
</evidence>
<dbReference type="InterPro" id="IPR015813">
    <property type="entry name" value="Pyrv/PenolPyrv_kinase-like_dom"/>
</dbReference>
<evidence type="ECO:0000256" key="1">
    <source>
        <dbReference type="ARBA" id="ARBA00000683"/>
    </source>
</evidence>
<evidence type="ECO:0000256" key="13">
    <source>
        <dbReference type="ARBA" id="ARBA00022842"/>
    </source>
</evidence>
<comment type="cofactor">
    <cofactor evidence="2">
        <name>Mg(2+)</name>
        <dbReference type="ChEBI" id="CHEBI:18420"/>
    </cofactor>
</comment>
<evidence type="ECO:0000256" key="10">
    <source>
        <dbReference type="ARBA" id="ARBA00022683"/>
    </source>
</evidence>
<dbReference type="InterPro" id="IPR006318">
    <property type="entry name" value="PTS_EI-like"/>
</dbReference>
<dbReference type="Gene3D" id="3.20.20.60">
    <property type="entry name" value="Phosphoenolpyruvate-binding domains"/>
    <property type="match status" value="1"/>
</dbReference>
<evidence type="ECO:0000256" key="9">
    <source>
        <dbReference type="ARBA" id="ARBA00022679"/>
    </source>
</evidence>
<dbReference type="Gene3D" id="1.10.274.10">
    <property type="entry name" value="PtsI, HPr-binding domain"/>
    <property type="match status" value="1"/>
</dbReference>
<dbReference type="InterPro" id="IPR040442">
    <property type="entry name" value="Pyrv_kinase-like_dom_sf"/>
</dbReference>
<dbReference type="Pfam" id="PF00391">
    <property type="entry name" value="PEP-utilizers"/>
    <property type="match status" value="1"/>
</dbReference>
<dbReference type="InterPro" id="IPR029016">
    <property type="entry name" value="GAF-like_dom_sf"/>
</dbReference>
<dbReference type="GO" id="GO:0008965">
    <property type="term" value="F:phosphoenolpyruvate-protein phosphotransferase activity"/>
    <property type="evidence" value="ECO:0007669"/>
    <property type="project" value="UniProtKB-EC"/>
</dbReference>
<dbReference type="PANTHER" id="PTHR46244:SF6">
    <property type="entry name" value="PHOSPHOENOLPYRUVATE-PROTEIN PHOSPHOTRANSFERASE"/>
    <property type="match status" value="1"/>
</dbReference>
<proteinExistence type="inferred from homology"/>
<feature type="domain" description="GAF" evidence="14">
    <location>
        <begin position="27"/>
        <end position="173"/>
    </location>
</feature>
<protein>
    <recommendedName>
        <fullName evidence="5">phosphoenolpyruvate--protein phosphotransferase</fullName>
        <ecNumber evidence="5">2.7.3.9</ecNumber>
    </recommendedName>
</protein>